<dbReference type="GO" id="GO:0046872">
    <property type="term" value="F:metal ion binding"/>
    <property type="evidence" value="ECO:0007669"/>
    <property type="project" value="UniProtKB-KW"/>
</dbReference>
<dbReference type="Pfam" id="PF01435">
    <property type="entry name" value="Peptidase_M48"/>
    <property type="match status" value="1"/>
</dbReference>
<keyword evidence="2" id="KW-0479">Metal-binding</keyword>
<dbReference type="PANTHER" id="PTHR22726">
    <property type="entry name" value="METALLOENDOPEPTIDASE OMA1"/>
    <property type="match status" value="1"/>
</dbReference>
<feature type="domain" description="Peptidase M48" evidence="7">
    <location>
        <begin position="18"/>
        <end position="83"/>
    </location>
</feature>
<accession>A0A0A8ZRE1</accession>
<organism evidence="8">
    <name type="scientific">Arundo donax</name>
    <name type="common">Giant reed</name>
    <name type="synonym">Donax arundinaceus</name>
    <dbReference type="NCBI Taxonomy" id="35708"/>
    <lineage>
        <taxon>Eukaryota</taxon>
        <taxon>Viridiplantae</taxon>
        <taxon>Streptophyta</taxon>
        <taxon>Embryophyta</taxon>
        <taxon>Tracheophyta</taxon>
        <taxon>Spermatophyta</taxon>
        <taxon>Magnoliopsida</taxon>
        <taxon>Liliopsida</taxon>
        <taxon>Poales</taxon>
        <taxon>Poaceae</taxon>
        <taxon>PACMAD clade</taxon>
        <taxon>Arundinoideae</taxon>
        <taxon>Arundineae</taxon>
        <taxon>Arundo</taxon>
    </lineage>
</organism>
<reference evidence="8" key="2">
    <citation type="journal article" date="2015" name="Data Brief">
        <title>Shoot transcriptome of the giant reed, Arundo donax.</title>
        <authorList>
            <person name="Barrero R.A."/>
            <person name="Guerrero F.D."/>
            <person name="Moolhuijzen P."/>
            <person name="Goolsby J.A."/>
            <person name="Tidwell J."/>
            <person name="Bellgard S.E."/>
            <person name="Bellgard M.I."/>
        </authorList>
    </citation>
    <scope>NUCLEOTIDE SEQUENCE</scope>
    <source>
        <tissue evidence="8">Shoot tissue taken approximately 20 cm above the soil surface</tissue>
    </source>
</reference>
<sequence length="108" mass="12168">MQFINMSDDSMSTLSNLFFRLPFSPRMEMETDHIGLMLLAAAGYDPRVAPGVYEKLGKIGGDSELRSYLSTHPSSKTRSQILSQDHVMNEALDLYRKFRTSQGTEGVF</sequence>
<dbReference type="PANTHER" id="PTHR22726:SF1">
    <property type="entry name" value="METALLOENDOPEPTIDASE OMA1, MITOCHONDRIAL"/>
    <property type="match status" value="1"/>
</dbReference>
<keyword evidence="3 6" id="KW-0378">Hydrolase</keyword>
<dbReference type="GO" id="GO:0051603">
    <property type="term" value="P:proteolysis involved in protein catabolic process"/>
    <property type="evidence" value="ECO:0007669"/>
    <property type="project" value="TreeGrafter"/>
</dbReference>
<keyword evidence="4 6" id="KW-0862">Zinc</keyword>
<dbReference type="GO" id="GO:0016020">
    <property type="term" value="C:membrane"/>
    <property type="evidence" value="ECO:0007669"/>
    <property type="project" value="TreeGrafter"/>
</dbReference>
<evidence type="ECO:0000256" key="5">
    <source>
        <dbReference type="ARBA" id="ARBA00023049"/>
    </source>
</evidence>
<comment type="similarity">
    <text evidence="6">Belongs to the peptidase M48 family.</text>
</comment>
<dbReference type="GO" id="GO:0004222">
    <property type="term" value="F:metalloendopeptidase activity"/>
    <property type="evidence" value="ECO:0007669"/>
    <property type="project" value="InterPro"/>
</dbReference>
<comment type="cofactor">
    <cofactor evidence="6">
        <name>Zn(2+)</name>
        <dbReference type="ChEBI" id="CHEBI:29105"/>
    </cofactor>
    <text evidence="6">Binds 1 zinc ion per subunit.</text>
</comment>
<dbReference type="InterPro" id="IPR051156">
    <property type="entry name" value="Mito/Outer_Membr_Metalloprot"/>
</dbReference>
<name>A0A0A8ZRE1_ARUDO</name>
<evidence type="ECO:0000256" key="3">
    <source>
        <dbReference type="ARBA" id="ARBA00022801"/>
    </source>
</evidence>
<dbReference type="EMBL" id="GBRH01255921">
    <property type="protein sequence ID" value="JAD41974.1"/>
    <property type="molecule type" value="Transcribed_RNA"/>
</dbReference>
<reference evidence="8" key="1">
    <citation type="submission" date="2014-09" db="EMBL/GenBank/DDBJ databases">
        <authorList>
            <person name="Magalhaes I.L.F."/>
            <person name="Oliveira U."/>
            <person name="Santos F.R."/>
            <person name="Vidigal T.H.D.A."/>
            <person name="Brescovit A.D."/>
            <person name="Santos A.J."/>
        </authorList>
    </citation>
    <scope>NUCLEOTIDE SEQUENCE</scope>
    <source>
        <tissue evidence="8">Shoot tissue taken approximately 20 cm above the soil surface</tissue>
    </source>
</reference>
<evidence type="ECO:0000256" key="2">
    <source>
        <dbReference type="ARBA" id="ARBA00022723"/>
    </source>
</evidence>
<evidence type="ECO:0000256" key="1">
    <source>
        <dbReference type="ARBA" id="ARBA00022670"/>
    </source>
</evidence>
<keyword evidence="1 6" id="KW-0645">Protease</keyword>
<dbReference type="AlphaFoldDB" id="A0A0A8ZRE1"/>
<dbReference type="InterPro" id="IPR001915">
    <property type="entry name" value="Peptidase_M48"/>
</dbReference>
<evidence type="ECO:0000313" key="8">
    <source>
        <dbReference type="EMBL" id="JAD41974.1"/>
    </source>
</evidence>
<keyword evidence="5 6" id="KW-0482">Metalloprotease</keyword>
<protein>
    <recommendedName>
        <fullName evidence="7">Peptidase M48 domain-containing protein</fullName>
    </recommendedName>
</protein>
<evidence type="ECO:0000259" key="7">
    <source>
        <dbReference type="Pfam" id="PF01435"/>
    </source>
</evidence>
<evidence type="ECO:0000256" key="6">
    <source>
        <dbReference type="RuleBase" id="RU003983"/>
    </source>
</evidence>
<evidence type="ECO:0000256" key="4">
    <source>
        <dbReference type="ARBA" id="ARBA00022833"/>
    </source>
</evidence>
<proteinExistence type="inferred from homology"/>